<organism evidence="2 3">
    <name type="scientific">Pelomonas nitida</name>
    <dbReference type="NCBI Taxonomy" id="3299027"/>
    <lineage>
        <taxon>Bacteria</taxon>
        <taxon>Pseudomonadati</taxon>
        <taxon>Pseudomonadota</taxon>
        <taxon>Betaproteobacteria</taxon>
        <taxon>Burkholderiales</taxon>
        <taxon>Sphaerotilaceae</taxon>
        <taxon>Roseateles</taxon>
    </lineage>
</organism>
<dbReference type="RefSeq" id="WP_394486944.1">
    <property type="nucleotide sequence ID" value="NZ_JBIGIA010000003.1"/>
</dbReference>
<protein>
    <recommendedName>
        <fullName evidence="1">Siroheme decarboxylase NirL-like HTH domain-containing protein</fullName>
    </recommendedName>
</protein>
<reference evidence="2 3" key="1">
    <citation type="submission" date="2024-09" db="EMBL/GenBank/DDBJ databases">
        <title>Novel species of the genus Pelomonas and Roseateles isolated from streams.</title>
        <authorList>
            <person name="Lu H."/>
        </authorList>
    </citation>
    <scope>NUCLEOTIDE SEQUENCE [LARGE SCALE GENOMIC DNA]</scope>
    <source>
        <strain evidence="2 3">BYS96W</strain>
    </source>
</reference>
<dbReference type="Pfam" id="PF22451">
    <property type="entry name" value="NirdL-like_HTH"/>
    <property type="match status" value="1"/>
</dbReference>
<evidence type="ECO:0000259" key="1">
    <source>
        <dbReference type="Pfam" id="PF22451"/>
    </source>
</evidence>
<feature type="domain" description="Siroheme decarboxylase NirL-like HTH" evidence="1">
    <location>
        <begin position="17"/>
        <end position="59"/>
    </location>
</feature>
<sequence length="303" mass="33227">MPTHAAPPSCCAGLRQTLIQGWQQDFPLHPSPFRQMAARSGATPRELLTTCRDLSRSGALQPIRPRWGAALRRARWRIAFDAPDSLATALAALPGCFRIELADAPAGAPTLWAEIEALDEAMLQRQLARLPLAPCAWLRLPSPGATLDCDDLHLAASMEKGLAVCSKPFAECARQLGRSEHRVLASLNAWRRNGQLECLVLKPPLAPVSQPGMLALWQRIDPPAHVLARLLDQPGIDRVITAGEDATESWPWRLSIVLRTPQLGAPSWRERLVQAGVSAAPDHCLPLRIKLPRDQPLLFNMAD</sequence>
<accession>A0ABW7G2T2</accession>
<dbReference type="Gene3D" id="1.10.10.2890">
    <property type="match status" value="2"/>
</dbReference>
<comment type="caution">
    <text evidence="2">The sequence shown here is derived from an EMBL/GenBank/DDBJ whole genome shotgun (WGS) entry which is preliminary data.</text>
</comment>
<dbReference type="InterPro" id="IPR053953">
    <property type="entry name" value="NirdL-like_HTH"/>
</dbReference>
<dbReference type="Proteomes" id="UP001606305">
    <property type="component" value="Unassembled WGS sequence"/>
</dbReference>
<dbReference type="EMBL" id="JBIGIA010000003">
    <property type="protein sequence ID" value="MFG6456225.1"/>
    <property type="molecule type" value="Genomic_DNA"/>
</dbReference>
<evidence type="ECO:0000313" key="3">
    <source>
        <dbReference type="Proteomes" id="UP001606305"/>
    </source>
</evidence>
<keyword evidence="3" id="KW-1185">Reference proteome</keyword>
<evidence type="ECO:0000313" key="2">
    <source>
        <dbReference type="EMBL" id="MFG6456225.1"/>
    </source>
</evidence>
<gene>
    <name evidence="2" type="ORF">ACG00X_05215</name>
</gene>
<name>A0ABW7G2T2_9BURK</name>
<proteinExistence type="predicted"/>